<dbReference type="EMBL" id="JAHZIJ010000005">
    <property type="protein sequence ID" value="MBW7474981.1"/>
    <property type="molecule type" value="Genomic_DNA"/>
</dbReference>
<name>A0ABS7D667_9BACL</name>
<organism evidence="1 2">
    <name type="scientific">Paenibacillus oenotherae</name>
    <dbReference type="NCBI Taxonomy" id="1435645"/>
    <lineage>
        <taxon>Bacteria</taxon>
        <taxon>Bacillati</taxon>
        <taxon>Bacillota</taxon>
        <taxon>Bacilli</taxon>
        <taxon>Bacillales</taxon>
        <taxon>Paenibacillaceae</taxon>
        <taxon>Paenibacillus</taxon>
    </lineage>
</organism>
<accession>A0ABS7D667</accession>
<comment type="caution">
    <text evidence="1">The sequence shown here is derived from an EMBL/GenBank/DDBJ whole genome shotgun (WGS) entry which is preliminary data.</text>
</comment>
<evidence type="ECO:0000313" key="2">
    <source>
        <dbReference type="Proteomes" id="UP000812277"/>
    </source>
</evidence>
<gene>
    <name evidence="1" type="ORF">K0T92_09510</name>
</gene>
<reference evidence="1 2" key="1">
    <citation type="submission" date="2021-07" db="EMBL/GenBank/DDBJ databases">
        <title>Paenibacillus radiodurans sp. nov., isolated from the southeastern edge of Tengger Desert.</title>
        <authorList>
            <person name="Zhang G."/>
        </authorList>
    </citation>
    <scope>NUCLEOTIDE SEQUENCE [LARGE SCALE GENOMIC DNA]</scope>
    <source>
        <strain evidence="1 2">DT7-4</strain>
    </source>
</reference>
<sequence length="147" mass="17531">MRVSKYSKPASDVLGFKQDFFTKDQELHKENLRLAHIYGSQPRRDLCKNCGFKLDTPFFIKHDIEYYLCSRCTHLNGAHEDTDSYVEQVYLRPESDYAKYYRSVEKQEYVDRVKKVYSPKVDFLLECLLADGRYLTRNIFARKLIFC</sequence>
<dbReference type="Proteomes" id="UP000812277">
    <property type="component" value="Unassembled WGS sequence"/>
</dbReference>
<evidence type="ECO:0000313" key="1">
    <source>
        <dbReference type="EMBL" id="MBW7474981.1"/>
    </source>
</evidence>
<proteinExistence type="predicted"/>
<keyword evidence="2" id="KW-1185">Reference proteome</keyword>
<protein>
    <submittedName>
        <fullName evidence="1">Uncharacterized protein</fullName>
    </submittedName>
</protein>
<dbReference type="RefSeq" id="WP_219872229.1">
    <property type="nucleotide sequence ID" value="NZ_JAHZIJ010000005.1"/>
</dbReference>